<dbReference type="Gene3D" id="3.30.700.10">
    <property type="entry name" value="Glycoprotein, Type 4 Pilin"/>
    <property type="match status" value="1"/>
</dbReference>
<dbReference type="EMBL" id="CP019082">
    <property type="protein sequence ID" value="APW64152.1"/>
    <property type="molecule type" value="Genomic_DNA"/>
</dbReference>
<dbReference type="RefSeq" id="WP_076350422.1">
    <property type="nucleotide sequence ID" value="NZ_CP019082.1"/>
</dbReference>
<proteinExistence type="predicted"/>
<dbReference type="NCBIfam" id="TIGR04294">
    <property type="entry name" value="pre_pil_HX9DG"/>
    <property type="match status" value="1"/>
</dbReference>
<dbReference type="OrthoDB" id="255848at2"/>
<dbReference type="PANTHER" id="PTHR30093">
    <property type="entry name" value="GENERAL SECRETION PATHWAY PROTEIN G"/>
    <property type="match status" value="1"/>
</dbReference>
<protein>
    <submittedName>
        <fullName evidence="2">Type II secretion system protein G</fullName>
    </submittedName>
</protein>
<dbReference type="InterPro" id="IPR027558">
    <property type="entry name" value="Pre_pil_HX9DG_C"/>
</dbReference>
<feature type="domain" description="DUF1559" evidence="1">
    <location>
        <begin position="39"/>
        <end position="319"/>
    </location>
</feature>
<accession>A0A1U7CYW3</accession>
<dbReference type="Pfam" id="PF07596">
    <property type="entry name" value="SBP_bac_10"/>
    <property type="match status" value="1"/>
</dbReference>
<name>A0A1U7CYW3_9BACT</name>
<dbReference type="STRING" id="1387353.BSF38_05744"/>
<dbReference type="AlphaFoldDB" id="A0A1U7CYW3"/>
<dbReference type="NCBIfam" id="TIGR02532">
    <property type="entry name" value="IV_pilin_GFxxxE"/>
    <property type="match status" value="1"/>
</dbReference>
<dbReference type="InterPro" id="IPR011453">
    <property type="entry name" value="DUF1559"/>
</dbReference>
<keyword evidence="3" id="KW-1185">Reference proteome</keyword>
<organism evidence="2 3">
    <name type="scientific">Paludisphaera borealis</name>
    <dbReference type="NCBI Taxonomy" id="1387353"/>
    <lineage>
        <taxon>Bacteria</taxon>
        <taxon>Pseudomonadati</taxon>
        <taxon>Planctomycetota</taxon>
        <taxon>Planctomycetia</taxon>
        <taxon>Isosphaerales</taxon>
        <taxon>Isosphaeraceae</taxon>
        <taxon>Paludisphaera</taxon>
    </lineage>
</organism>
<dbReference type="InterPro" id="IPR045584">
    <property type="entry name" value="Pilin-like"/>
</dbReference>
<reference evidence="3" key="1">
    <citation type="submission" date="2016-12" db="EMBL/GenBank/DDBJ databases">
        <title>Comparative genomics of four Isosphaeraceae planctomycetes: a common pool of plasmids and glycoside hydrolase genes.</title>
        <authorList>
            <person name="Ivanova A."/>
        </authorList>
    </citation>
    <scope>NUCLEOTIDE SEQUENCE [LARGE SCALE GENOMIC DNA]</scope>
    <source>
        <strain evidence="3">PX4</strain>
    </source>
</reference>
<evidence type="ECO:0000313" key="3">
    <source>
        <dbReference type="Proteomes" id="UP000186309"/>
    </source>
</evidence>
<dbReference type="PANTHER" id="PTHR30093:SF2">
    <property type="entry name" value="TYPE II SECRETION SYSTEM PROTEIN H"/>
    <property type="match status" value="1"/>
</dbReference>
<dbReference type="SUPFAM" id="SSF54523">
    <property type="entry name" value="Pili subunits"/>
    <property type="match status" value="1"/>
</dbReference>
<dbReference type="Proteomes" id="UP000186309">
    <property type="component" value="Chromosome"/>
</dbReference>
<evidence type="ECO:0000313" key="2">
    <source>
        <dbReference type="EMBL" id="APW64152.1"/>
    </source>
</evidence>
<sequence>MNALSRRCPSRRRGFTLIELLVVIAIIAVLIALLLPAVQAAREAARRAQCTNNLKQIALAANNYESSNGCFPGGSYSGSDPVSPPRWSTYPENFSCFVRMLPYFEQAPMYGALNLSLCSSDVCNLTVAGVRVSSLICPSDTMNETIPLPPTRASSNVTPGWSFNYIDKGADAVYPLPPGTWNQAFTSYGGNAGTFNFGFTNLMPSATLSAFNGVIYNDSSVRIAAITDGTSNTFLFGEHSKGQLMAIDPAYAISDGAWNSARWYDTMFAALYPINIGFGNNTAITNKSYYYPTTASSMHPGGANFAYCDGSVHFIKSTISSWTFNNGNATSYGDSMPDNTTFVTAAKTSPTGKAGTYLTHIGSDGTPAQLGVYQKLATRSGGEVVSADQY</sequence>
<dbReference type="Pfam" id="PF07963">
    <property type="entry name" value="N_methyl"/>
    <property type="match status" value="1"/>
</dbReference>
<dbReference type="InterPro" id="IPR012902">
    <property type="entry name" value="N_methyl_site"/>
</dbReference>
<dbReference type="PROSITE" id="PS00409">
    <property type="entry name" value="PROKAR_NTER_METHYL"/>
    <property type="match status" value="1"/>
</dbReference>
<gene>
    <name evidence="2" type="primary">pulG_9</name>
    <name evidence="2" type="ORF">BSF38_05744</name>
</gene>
<dbReference type="KEGG" id="pbor:BSF38_05744"/>
<evidence type="ECO:0000259" key="1">
    <source>
        <dbReference type="Pfam" id="PF07596"/>
    </source>
</evidence>